<dbReference type="InterPro" id="IPR003333">
    <property type="entry name" value="CMAS"/>
</dbReference>
<evidence type="ECO:0000256" key="2">
    <source>
        <dbReference type="ARBA" id="ARBA00022603"/>
    </source>
</evidence>
<dbReference type="GO" id="GO:0008825">
    <property type="term" value="F:cyclopropane-fatty-acyl-phospholipid synthase activity"/>
    <property type="evidence" value="ECO:0007669"/>
    <property type="project" value="UniProtKB-EC"/>
</dbReference>
<feature type="active site" evidence="6">
    <location>
        <position position="367"/>
    </location>
</feature>
<dbReference type="Proteomes" id="UP001204445">
    <property type="component" value="Unassembled WGS sequence"/>
</dbReference>
<evidence type="ECO:0000256" key="6">
    <source>
        <dbReference type="PIRSR" id="PIRSR003085-1"/>
    </source>
</evidence>
<keyword evidence="2 7" id="KW-0489">Methyltransferase</keyword>
<keyword evidence="5" id="KW-0443">Lipid metabolism</keyword>
<dbReference type="GO" id="GO:0032259">
    <property type="term" value="P:methylation"/>
    <property type="evidence" value="ECO:0007669"/>
    <property type="project" value="UniProtKB-KW"/>
</dbReference>
<evidence type="ECO:0000313" key="8">
    <source>
        <dbReference type="Proteomes" id="UP001204445"/>
    </source>
</evidence>
<dbReference type="AlphaFoldDB" id="A0AAE3L194"/>
<dbReference type="EC" id="2.1.1.79" evidence="7"/>
<dbReference type="CDD" id="cd02440">
    <property type="entry name" value="AdoMet_MTases"/>
    <property type="match status" value="1"/>
</dbReference>
<dbReference type="PIRSF" id="PIRSF003085">
    <property type="entry name" value="CMAS"/>
    <property type="match status" value="1"/>
</dbReference>
<accession>A0AAE3L194</accession>
<dbReference type="InterPro" id="IPR050723">
    <property type="entry name" value="CFA/CMAS"/>
</dbReference>
<proteinExistence type="inferred from homology"/>
<dbReference type="GO" id="GO:0008610">
    <property type="term" value="P:lipid biosynthetic process"/>
    <property type="evidence" value="ECO:0007669"/>
    <property type="project" value="InterPro"/>
</dbReference>
<name>A0AAE3L194_9GAMM</name>
<dbReference type="Gene3D" id="3.40.50.150">
    <property type="entry name" value="Vaccinia Virus protein VP39"/>
    <property type="match status" value="1"/>
</dbReference>
<protein>
    <submittedName>
        <fullName evidence="7">Cyclopropane-fatty-acyl-phospholipid synthase</fullName>
        <ecNumber evidence="7">2.1.1.79</ecNumber>
    </submittedName>
</protein>
<evidence type="ECO:0000256" key="4">
    <source>
        <dbReference type="ARBA" id="ARBA00022691"/>
    </source>
</evidence>
<dbReference type="SUPFAM" id="SSF53335">
    <property type="entry name" value="S-adenosyl-L-methionine-dependent methyltransferases"/>
    <property type="match status" value="1"/>
</dbReference>
<evidence type="ECO:0000313" key="7">
    <source>
        <dbReference type="EMBL" id="MCS3902861.1"/>
    </source>
</evidence>
<evidence type="ECO:0000256" key="3">
    <source>
        <dbReference type="ARBA" id="ARBA00022679"/>
    </source>
</evidence>
<reference evidence="7" key="1">
    <citation type="submission" date="2022-08" db="EMBL/GenBank/DDBJ databases">
        <title>Genomic Encyclopedia of Type Strains, Phase III (KMG-III): the genomes of soil and plant-associated and newly described type strains.</title>
        <authorList>
            <person name="Whitman W."/>
        </authorList>
    </citation>
    <scope>NUCLEOTIDE SEQUENCE</scope>
    <source>
        <strain evidence="7">HMT 1</strain>
    </source>
</reference>
<comment type="caution">
    <text evidence="7">The sequence shown here is derived from an EMBL/GenBank/DDBJ whole genome shotgun (WGS) entry which is preliminary data.</text>
</comment>
<keyword evidence="8" id="KW-1185">Reference proteome</keyword>
<dbReference type="PANTHER" id="PTHR43667">
    <property type="entry name" value="CYCLOPROPANE-FATTY-ACYL-PHOSPHOLIPID SYNTHASE"/>
    <property type="match status" value="1"/>
</dbReference>
<organism evidence="7 8">
    <name type="scientific">Methylohalomonas lacus</name>
    <dbReference type="NCBI Taxonomy" id="398773"/>
    <lineage>
        <taxon>Bacteria</taxon>
        <taxon>Pseudomonadati</taxon>
        <taxon>Pseudomonadota</taxon>
        <taxon>Gammaproteobacteria</taxon>
        <taxon>Methylohalomonadales</taxon>
        <taxon>Methylohalomonadaceae</taxon>
        <taxon>Methylohalomonas</taxon>
    </lineage>
</organism>
<evidence type="ECO:0000256" key="1">
    <source>
        <dbReference type="ARBA" id="ARBA00010815"/>
    </source>
</evidence>
<dbReference type="InterPro" id="IPR029063">
    <property type="entry name" value="SAM-dependent_MTases_sf"/>
</dbReference>
<dbReference type="PANTHER" id="PTHR43667:SF1">
    <property type="entry name" value="CYCLOPROPANE-FATTY-ACYL-PHOSPHOLIPID SYNTHASE"/>
    <property type="match status" value="1"/>
</dbReference>
<dbReference type="Pfam" id="PF02353">
    <property type="entry name" value="CMAS"/>
    <property type="match status" value="1"/>
</dbReference>
<gene>
    <name evidence="7" type="ORF">J2T55_000869</name>
</gene>
<evidence type="ECO:0000256" key="5">
    <source>
        <dbReference type="ARBA" id="ARBA00023098"/>
    </source>
</evidence>
<dbReference type="RefSeq" id="WP_259054460.1">
    <property type="nucleotide sequence ID" value="NZ_JANUCT010000005.1"/>
</dbReference>
<keyword evidence="3 7" id="KW-0808">Transferase</keyword>
<comment type="similarity">
    <text evidence="1">Belongs to the CFA/CMAS family.</text>
</comment>
<sequence>MKEALKRKLDDIGQATSVCFRVVFKDGSHYQNHSDGQPDIIIHINDNRAIARIMIYGHIGLLESYFDNSLDVEGDLNLAFRAGMETDFSSHPPLPVRLRNRWHEFRHNNGTIERARENADFHYALGTEFYRYWLDDPYMMYTCAYWKEGTQTLEQAQQNKMEHVCRKVRLQPGETFVDIGCGWGGFMRYAWEHYGTVGTGINITGEQVRNGNAMFEQLGLADKLQIHDADFREVHGEYDKSISIGVLEHAGRDQLENVVRAHARTMKPGGLGMIHFIGHVGHYETEFFIRDHIFPGGWIPSLSQAIDAMERCGLEVLDIENLRRHYALTLDAWAERFDRHWDEIVALDPQRFDETFRRKWRTYLYSCAEMFRSRNGYTHLFQVLVSKGNVDYDYPMSRAHIYRDDSA</sequence>
<dbReference type="EMBL" id="JANUCT010000005">
    <property type="protein sequence ID" value="MCS3902861.1"/>
    <property type="molecule type" value="Genomic_DNA"/>
</dbReference>
<keyword evidence="4" id="KW-0949">S-adenosyl-L-methionine</keyword>